<name>A0ABW3HA49_9SPHN</name>
<dbReference type="Proteomes" id="UP001596977">
    <property type="component" value="Unassembled WGS sequence"/>
</dbReference>
<reference evidence="2" key="1">
    <citation type="journal article" date="2019" name="Int. J. Syst. Evol. Microbiol.">
        <title>The Global Catalogue of Microorganisms (GCM) 10K type strain sequencing project: providing services to taxonomists for standard genome sequencing and annotation.</title>
        <authorList>
            <consortium name="The Broad Institute Genomics Platform"/>
            <consortium name="The Broad Institute Genome Sequencing Center for Infectious Disease"/>
            <person name="Wu L."/>
            <person name="Ma J."/>
        </authorList>
    </citation>
    <scope>NUCLEOTIDE SEQUENCE [LARGE SCALE GENOMIC DNA]</scope>
    <source>
        <strain evidence="2">CCUG 62982</strain>
    </source>
</reference>
<dbReference type="EMBL" id="JBHTJG010000012">
    <property type="protein sequence ID" value="MFD0948365.1"/>
    <property type="molecule type" value="Genomic_DNA"/>
</dbReference>
<organism evidence="1 2">
    <name type="scientific">Sphingomonas canadensis</name>
    <dbReference type="NCBI Taxonomy" id="1219257"/>
    <lineage>
        <taxon>Bacteria</taxon>
        <taxon>Pseudomonadati</taxon>
        <taxon>Pseudomonadota</taxon>
        <taxon>Alphaproteobacteria</taxon>
        <taxon>Sphingomonadales</taxon>
        <taxon>Sphingomonadaceae</taxon>
        <taxon>Sphingomonas</taxon>
    </lineage>
</organism>
<evidence type="ECO:0000313" key="2">
    <source>
        <dbReference type="Proteomes" id="UP001596977"/>
    </source>
</evidence>
<proteinExistence type="predicted"/>
<accession>A0ABW3HA49</accession>
<keyword evidence="2" id="KW-1185">Reference proteome</keyword>
<evidence type="ECO:0008006" key="3">
    <source>
        <dbReference type="Google" id="ProtNLM"/>
    </source>
</evidence>
<sequence length="78" mass="8522">MAAARFEIAGDACPQLLNRLLGLLAQQDRVPDSVIARREGDMLSIGIAIDGIDPHRAEIIAEKMRSMVSVLHVQTQLD</sequence>
<dbReference type="RefSeq" id="WP_264946305.1">
    <property type="nucleotide sequence ID" value="NZ_JAPDRA010000012.1"/>
</dbReference>
<protein>
    <recommendedName>
        <fullName evidence="3">BON domain-containing protein</fullName>
    </recommendedName>
</protein>
<comment type="caution">
    <text evidence="1">The sequence shown here is derived from an EMBL/GenBank/DDBJ whole genome shotgun (WGS) entry which is preliminary data.</text>
</comment>
<evidence type="ECO:0000313" key="1">
    <source>
        <dbReference type="EMBL" id="MFD0948365.1"/>
    </source>
</evidence>
<gene>
    <name evidence="1" type="ORF">ACFQ1E_18655</name>
</gene>